<dbReference type="Proteomes" id="UP001168423">
    <property type="component" value="Unassembled WGS sequence"/>
</dbReference>
<dbReference type="EMBL" id="VCYI01000001">
    <property type="protein sequence ID" value="MDN7011467.1"/>
    <property type="molecule type" value="Genomic_DNA"/>
</dbReference>
<name>A0ABT8LXS0_9EURY</name>
<gene>
    <name evidence="1" type="ORF">FGW20_00120</name>
</gene>
<evidence type="ECO:0008006" key="3">
    <source>
        <dbReference type="Google" id="ProtNLM"/>
    </source>
</evidence>
<accession>A0ABT8LXS0</accession>
<protein>
    <recommendedName>
        <fullName evidence="3">Secreted protein</fullName>
    </recommendedName>
</protein>
<keyword evidence="2" id="KW-1185">Reference proteome</keyword>
<proteinExistence type="predicted"/>
<evidence type="ECO:0000313" key="1">
    <source>
        <dbReference type="EMBL" id="MDN7011467.1"/>
    </source>
</evidence>
<reference evidence="1" key="1">
    <citation type="submission" date="2019-05" db="EMBL/GenBank/DDBJ databases">
        <title>Isolation and characterization of methanogens from the cold seep sediment at Four-Way Closure Ridge.</title>
        <authorList>
            <person name="You Y.-T."/>
            <person name="Chen S.-C."/>
            <person name="Zhang W.-L."/>
            <person name="Lai M.-C."/>
        </authorList>
    </citation>
    <scope>NUCLEOTIDE SEQUENCE</scope>
    <source>
        <strain evidence="1">FWC-SCC3</strain>
    </source>
</reference>
<dbReference type="RefSeq" id="WP_301676081.1">
    <property type="nucleotide sequence ID" value="NZ_VCYI01000001.1"/>
</dbReference>
<sequence length="153" mass="15944">MKQNKIFGACAAAVVGLLLVCMAVVPVSAENGICAVGVPGGSLLIDETKGVDCTASAGSYIGPYVPGVTYQIVANCKYFDTNDVIGGTAEFRLKGSDGTEDTKIINDILVMDNSWEGTLSVLFTPDSPGAYHWDITCIRGSESATSRGDLILS</sequence>
<comment type="caution">
    <text evidence="1">The sequence shown here is derived from an EMBL/GenBank/DDBJ whole genome shotgun (WGS) entry which is preliminary data.</text>
</comment>
<evidence type="ECO:0000313" key="2">
    <source>
        <dbReference type="Proteomes" id="UP001168423"/>
    </source>
</evidence>
<organism evidence="1 2">
    <name type="scientific">Methanoculleus methanifontis</name>
    <dbReference type="NCBI Taxonomy" id="2584086"/>
    <lineage>
        <taxon>Archaea</taxon>
        <taxon>Methanobacteriati</taxon>
        <taxon>Methanobacteriota</taxon>
        <taxon>Stenosarchaea group</taxon>
        <taxon>Methanomicrobia</taxon>
        <taxon>Methanomicrobiales</taxon>
        <taxon>Methanomicrobiaceae</taxon>
        <taxon>Methanoculleus</taxon>
    </lineage>
</organism>